<dbReference type="PRINTS" id="PR01179">
    <property type="entry name" value="ODADCRBXLASE"/>
</dbReference>
<dbReference type="CDD" id="cd00622">
    <property type="entry name" value="PLPDE_III_ODC"/>
    <property type="match status" value="1"/>
</dbReference>
<reference evidence="17 18" key="1">
    <citation type="journal article" date="2019" name="BMC Genomics">
        <title>Chromosome level assembly and comparative genome analysis confirm lager-brewing yeasts originated from a single hybridization.</title>
        <authorList>
            <person name="Salazar A.N."/>
            <person name="Gorter de Vries A.R."/>
            <person name="van den Broek M."/>
            <person name="Brouwers N."/>
            <person name="de la Torre Cortes P."/>
            <person name="Kuijpers N.G.A."/>
            <person name="Daran J.G."/>
            <person name="Abeel T."/>
        </authorList>
    </citation>
    <scope>NUCLEOTIDE SEQUENCE [LARGE SCALE GENOMIC DNA]</scope>
    <source>
        <strain evidence="17 18">CBS 1483</strain>
    </source>
</reference>
<dbReference type="AlphaFoldDB" id="A0A6C1EBK7"/>
<evidence type="ECO:0000256" key="13">
    <source>
        <dbReference type="ARBA" id="ARBA00046672"/>
    </source>
</evidence>
<dbReference type="GO" id="GO:0033387">
    <property type="term" value="P:putrescine biosynthetic process from arginine, via ornithine"/>
    <property type="evidence" value="ECO:0007669"/>
    <property type="project" value="TreeGrafter"/>
</dbReference>
<evidence type="ECO:0000256" key="5">
    <source>
        <dbReference type="ARBA" id="ARBA00022793"/>
    </source>
</evidence>
<dbReference type="OrthoDB" id="5034579at2759"/>
<gene>
    <name evidence="17" type="primary">SPE1_2</name>
    <name evidence="17" type="ORF">GRS66_008901</name>
</gene>
<evidence type="ECO:0000256" key="1">
    <source>
        <dbReference type="ARBA" id="ARBA00001933"/>
    </source>
</evidence>
<accession>A0A6C1EBK7</accession>
<evidence type="ECO:0000256" key="7">
    <source>
        <dbReference type="ARBA" id="ARBA00023115"/>
    </source>
</evidence>
<keyword evidence="6 15" id="KW-0663">Pyridoxal phosphate</keyword>
<dbReference type="InterPro" id="IPR022644">
    <property type="entry name" value="De-COase2_N"/>
</dbReference>
<evidence type="ECO:0000256" key="4">
    <source>
        <dbReference type="ARBA" id="ARBA00022490"/>
    </source>
</evidence>
<evidence type="ECO:0000256" key="8">
    <source>
        <dbReference type="ARBA" id="ARBA00023239"/>
    </source>
</evidence>
<evidence type="ECO:0000256" key="14">
    <source>
        <dbReference type="ARBA" id="ARBA00049127"/>
    </source>
</evidence>
<proteinExistence type="inferred from homology"/>
<dbReference type="PANTHER" id="PTHR11482:SF6">
    <property type="entry name" value="ORNITHINE DECARBOXYLASE 1-RELATED"/>
    <property type="match status" value="1"/>
</dbReference>
<evidence type="ECO:0000313" key="18">
    <source>
        <dbReference type="Proteomes" id="UP000501346"/>
    </source>
</evidence>
<comment type="pathway">
    <text evidence="9">Amine and polyamine biosynthesis; putrescine biosynthesis via L-ornithine pathway; putrescine from L-ornithine: step 1/1.</text>
</comment>
<dbReference type="PROSITE" id="PS00878">
    <property type="entry name" value="ODR_DC_2_1"/>
    <property type="match status" value="1"/>
</dbReference>
<evidence type="ECO:0000256" key="2">
    <source>
        <dbReference type="ARBA" id="ARBA00004496"/>
    </source>
</evidence>
<evidence type="ECO:0000256" key="11">
    <source>
        <dbReference type="ARBA" id="ARBA00037173"/>
    </source>
</evidence>
<dbReference type="Gene3D" id="2.40.37.10">
    <property type="entry name" value="Lyase, Ornithine Decarboxylase, Chain A, domain 1"/>
    <property type="match status" value="1"/>
</dbReference>
<dbReference type="PRINTS" id="PR01182">
    <property type="entry name" value="ORNDCRBXLASE"/>
</dbReference>
<dbReference type="GO" id="GO:0004586">
    <property type="term" value="F:ornithine decarboxylase activity"/>
    <property type="evidence" value="ECO:0007669"/>
    <property type="project" value="UniProtKB-EC"/>
</dbReference>
<dbReference type="InterPro" id="IPR022653">
    <property type="entry name" value="De-COase2_pyr-phos_BS"/>
</dbReference>
<keyword evidence="4" id="KW-0963">Cytoplasm</keyword>
<dbReference type="Pfam" id="PF02784">
    <property type="entry name" value="Orn_Arg_deC_N"/>
    <property type="match status" value="1"/>
</dbReference>
<comment type="subunit">
    <text evidence="13">Homodimer. Only the dimer is catalytically active, as the active sites are constructed of residues from both monomers.</text>
</comment>
<dbReference type="PANTHER" id="PTHR11482">
    <property type="entry name" value="ARGININE/DIAMINOPIMELATE/ORNITHINE DECARBOXYLASE"/>
    <property type="match status" value="1"/>
</dbReference>
<name>A0A6C1EBK7_SACPS</name>
<protein>
    <recommendedName>
        <fullName evidence="12">Ornithine decarboxylase</fullName>
        <ecNumber evidence="10">4.1.1.17</ecNumber>
    </recommendedName>
</protein>
<keyword evidence="8" id="KW-0456">Lyase</keyword>
<feature type="active site" description="Proton donor" evidence="15">
    <location>
        <position position="412"/>
    </location>
</feature>
<keyword evidence="5" id="KW-0210">Decarboxylase</keyword>
<comment type="subcellular location">
    <subcellularLocation>
        <location evidence="2">Cytoplasm</location>
    </subcellularLocation>
</comment>
<comment type="catalytic activity">
    <reaction evidence="14">
        <text>L-ornithine + H(+) = putrescine + CO2</text>
        <dbReference type="Rhea" id="RHEA:22964"/>
        <dbReference type="ChEBI" id="CHEBI:15378"/>
        <dbReference type="ChEBI" id="CHEBI:16526"/>
        <dbReference type="ChEBI" id="CHEBI:46911"/>
        <dbReference type="ChEBI" id="CHEBI:326268"/>
        <dbReference type="EC" id="4.1.1.17"/>
    </reaction>
</comment>
<dbReference type="EMBL" id="CP049008">
    <property type="protein sequence ID" value="QID86281.1"/>
    <property type="molecule type" value="Genomic_DNA"/>
</dbReference>
<keyword evidence="18" id="KW-1185">Reference proteome</keyword>
<dbReference type="InterPro" id="IPR000183">
    <property type="entry name" value="Orn/DAP/Arg_de-COase"/>
</dbReference>
<evidence type="ECO:0000259" key="16">
    <source>
        <dbReference type="Pfam" id="PF02784"/>
    </source>
</evidence>
<feature type="domain" description="Orn/DAP/Arg decarboxylase 2 N-terminal" evidence="16">
    <location>
        <begin position="95"/>
        <end position="326"/>
    </location>
</feature>
<dbReference type="InterPro" id="IPR009006">
    <property type="entry name" value="Ala_racemase/Decarboxylase_C"/>
</dbReference>
<evidence type="ECO:0000256" key="3">
    <source>
        <dbReference type="ARBA" id="ARBA00008872"/>
    </source>
</evidence>
<evidence type="ECO:0000256" key="15">
    <source>
        <dbReference type="PIRSR" id="PIRSR600183-50"/>
    </source>
</evidence>
<dbReference type="EC" id="4.1.1.17" evidence="10"/>
<keyword evidence="7" id="KW-0620">Polyamine biosynthesis</keyword>
<dbReference type="FunFam" id="2.40.37.10:FF:000010">
    <property type="entry name" value="Ornithine decarboxylase"/>
    <property type="match status" value="1"/>
</dbReference>
<comment type="function">
    <text evidence="11">Catalyzes the first and rate-limiting step of polyamine biosynthesis that converts ornithine into putrescine, which is the precursor for the polyamines, spermidine and spermine. Polyamines are essential for cell proliferation and are implicated in cellular processes, ranging from DNA replication to apoptosis.</text>
</comment>
<evidence type="ECO:0000256" key="9">
    <source>
        <dbReference type="ARBA" id="ARBA00034115"/>
    </source>
</evidence>
<evidence type="ECO:0000256" key="12">
    <source>
        <dbReference type="ARBA" id="ARBA00039485"/>
    </source>
</evidence>
<dbReference type="SUPFAM" id="SSF51419">
    <property type="entry name" value="PLP-binding barrel"/>
    <property type="match status" value="1"/>
</dbReference>
<comment type="similarity">
    <text evidence="3">Belongs to the Orn/Lys/Arg decarboxylase class-II family.</text>
</comment>
<evidence type="ECO:0000256" key="10">
    <source>
        <dbReference type="ARBA" id="ARBA00034138"/>
    </source>
</evidence>
<feature type="modified residue" description="N6-(pyridoxal phosphate)lysine" evidence="15">
    <location>
        <position position="117"/>
    </location>
</feature>
<comment type="cofactor">
    <cofactor evidence="1 15">
        <name>pyridoxal 5'-phosphate</name>
        <dbReference type="ChEBI" id="CHEBI:597326"/>
    </cofactor>
</comment>
<evidence type="ECO:0000313" key="17">
    <source>
        <dbReference type="EMBL" id="QID86281.1"/>
    </source>
</evidence>
<dbReference type="Proteomes" id="UP000501346">
    <property type="component" value="Chromosome SeXI"/>
</dbReference>
<dbReference type="InterPro" id="IPR002433">
    <property type="entry name" value="Orn_de-COase"/>
</dbReference>
<organism evidence="17 18">
    <name type="scientific">Saccharomyces pastorianus</name>
    <name type="common">Lager yeast</name>
    <name type="synonym">Saccharomyces cerevisiae x Saccharomyces eubayanus</name>
    <dbReference type="NCBI Taxonomy" id="27292"/>
    <lineage>
        <taxon>Eukaryota</taxon>
        <taxon>Fungi</taxon>
        <taxon>Dikarya</taxon>
        <taxon>Ascomycota</taxon>
        <taxon>Saccharomycotina</taxon>
        <taxon>Saccharomycetes</taxon>
        <taxon>Saccharomycetales</taxon>
        <taxon>Saccharomycetaceae</taxon>
        <taxon>Saccharomyces</taxon>
    </lineage>
</organism>
<dbReference type="InterPro" id="IPR029066">
    <property type="entry name" value="PLP-binding_barrel"/>
</dbReference>
<dbReference type="FunFam" id="3.20.20.10:FF:000005">
    <property type="entry name" value="Ornithine decarboxylase"/>
    <property type="match status" value="1"/>
</dbReference>
<dbReference type="SUPFAM" id="SSF50621">
    <property type="entry name" value="Alanine racemase C-terminal domain-like"/>
    <property type="match status" value="1"/>
</dbReference>
<dbReference type="GO" id="GO:0005737">
    <property type="term" value="C:cytoplasm"/>
    <property type="evidence" value="ECO:0007669"/>
    <property type="project" value="UniProtKB-SubCell"/>
</dbReference>
<dbReference type="Gene3D" id="3.20.20.10">
    <property type="entry name" value="Alanine racemase"/>
    <property type="match status" value="1"/>
</dbReference>
<sequence>MSSAQIDNALSSSTTTLVDLPNNSTSIQRKQYPKDDKALNRLLVELKNNPDSNILPHDQSHSEIFQALKTRIGKINNETCDPGEENSFFICDLGETKRLYYNWVKELPRIKPFYAVKCNPNPEVLSLLAELGANFDCASKVEIDRALSINISPDRIIYANPCKVASFIRYAASRNVMKSTFDNVEELYKIKRFHPESQLLLRIATDDSTAQCRLSAKYGCEMDKVDSLLKCIKELGLNLAGVSFHVGSGASDFTSLYKAVRDARTVFEKAANKYNLPPLKILDIGGGFQFESFKESTAVLRLALDEFFPVGCGVDLIAEPGRYFVATAFTLATHIIAKRKLSEKEAMIYTNDGVYGNMNCILFDHQAPHPKTLYHDSKFYYDDFESTSADLEPVNKTRATYPYKVSIWGPTCDGLDCIAKEYYMKHDVVVGDWFYFPNLGAYTSSAATQFNGFDQTADIVYINSESD</sequence>
<evidence type="ECO:0000256" key="6">
    <source>
        <dbReference type="ARBA" id="ARBA00022898"/>
    </source>
</evidence>